<dbReference type="Pfam" id="PF00145">
    <property type="entry name" value="DNA_methylase"/>
    <property type="match status" value="1"/>
</dbReference>
<sequence length="711" mass="77725">MPKPEVDAPEVCDTQSPKTRDPSPQDDDPGASILATAIGESESQMKAGQVQANLDPSGQPSLTPPTLLMSQSEPSPQDGLDHGSSEAQQLNAETSEEQQGHHPQSTPASSSSPTPTMAGTDSKVAGDQGNEDKVSQTLEQELEGLIDEMDLDDDGNDAKNHDDAPNVDSAKDEQTGPPLPTVVKQAIESCKNHHFFQKFLDAHISKRGWAFGAYASALTDLVDFNTFMQSLCENPRMKCSQTESNQGKDIDMDVSESDSIKANKENVAVESANKEYGQFLDQDGQVDMNNFLVNAASFFVKKARESLGESARLSELIPGEIAMASLCSGSGAGELAFQSAVTGLSEEFMNPLKGKLIFCCEKETWKQEWLLKNILVGDAGNACLYDDVLTLGLGPPSSSEMTSSAKIIKHKTKGKGDTSDHPHCVVHDKECSDCRDTPIFILKSGFSCKGNSRMNVKFSDFRTAMKSIDFASCSVATCYGSLAVIEHCKPKVVILENVDSIGNESQPDSNLHKVVAELEAIDDAMYAVKVFHLCASDYLLPQKRKRVFIIAVRLDGSVTGDEPKNANQFFESVGALLAALKTPPLPLQAVLLPKDHEYIENELQRRQESRSKLDEKIKSKEDVKWVPRHMDMSEELNVSWPPPVPSELQDNPWLHVAPQRGQEVVCYAALEEGTKWVDHHKECRGQETARTPVHQRSFLGVTFGALMKVDS</sequence>
<gene>
    <name evidence="4" type="ORF">SCF082_LOCUS12958</name>
</gene>
<dbReference type="InterPro" id="IPR029063">
    <property type="entry name" value="SAM-dependent_MTases_sf"/>
</dbReference>
<evidence type="ECO:0008006" key="6">
    <source>
        <dbReference type="Google" id="ProtNLM"/>
    </source>
</evidence>
<feature type="region of interest" description="Disordered" evidence="3">
    <location>
        <begin position="1"/>
        <end position="134"/>
    </location>
</feature>
<feature type="compositionally biased region" description="Polar residues" evidence="3">
    <location>
        <begin position="41"/>
        <end position="61"/>
    </location>
</feature>
<keyword evidence="5" id="KW-1185">Reference proteome</keyword>
<dbReference type="EMBL" id="CAXAMM010007958">
    <property type="protein sequence ID" value="CAK9015906.1"/>
    <property type="molecule type" value="Genomic_DNA"/>
</dbReference>
<reference evidence="4 5" key="1">
    <citation type="submission" date="2024-02" db="EMBL/GenBank/DDBJ databases">
        <authorList>
            <person name="Chen Y."/>
            <person name="Shah S."/>
            <person name="Dougan E. K."/>
            <person name="Thang M."/>
            <person name="Chan C."/>
        </authorList>
    </citation>
    <scope>NUCLEOTIDE SEQUENCE [LARGE SCALE GENOMIC DNA]</scope>
</reference>
<evidence type="ECO:0000313" key="4">
    <source>
        <dbReference type="EMBL" id="CAK9015906.1"/>
    </source>
</evidence>
<protein>
    <recommendedName>
        <fullName evidence="6">DNA (cytosine-5-)-methyltransferase</fullName>
    </recommendedName>
</protein>
<accession>A0ABP0JNS9</accession>
<dbReference type="PRINTS" id="PR00105">
    <property type="entry name" value="C5METTRFRASE"/>
</dbReference>
<keyword evidence="1" id="KW-0489">Methyltransferase</keyword>
<dbReference type="SUPFAM" id="SSF53335">
    <property type="entry name" value="S-adenosyl-L-methionine-dependent methyltransferases"/>
    <property type="match status" value="1"/>
</dbReference>
<proteinExistence type="predicted"/>
<keyword evidence="2" id="KW-0808">Transferase</keyword>
<evidence type="ECO:0000256" key="2">
    <source>
        <dbReference type="ARBA" id="ARBA00022679"/>
    </source>
</evidence>
<evidence type="ECO:0000313" key="5">
    <source>
        <dbReference type="Proteomes" id="UP001642464"/>
    </source>
</evidence>
<organism evidence="4 5">
    <name type="scientific">Durusdinium trenchii</name>
    <dbReference type="NCBI Taxonomy" id="1381693"/>
    <lineage>
        <taxon>Eukaryota</taxon>
        <taxon>Sar</taxon>
        <taxon>Alveolata</taxon>
        <taxon>Dinophyceae</taxon>
        <taxon>Suessiales</taxon>
        <taxon>Symbiodiniaceae</taxon>
        <taxon>Durusdinium</taxon>
    </lineage>
</organism>
<comment type="caution">
    <text evidence="4">The sequence shown here is derived from an EMBL/GenBank/DDBJ whole genome shotgun (WGS) entry which is preliminary data.</text>
</comment>
<feature type="compositionally biased region" description="Low complexity" evidence="3">
    <location>
        <begin position="105"/>
        <end position="116"/>
    </location>
</feature>
<feature type="region of interest" description="Disordered" evidence="3">
    <location>
        <begin position="149"/>
        <end position="178"/>
    </location>
</feature>
<dbReference type="Gene3D" id="3.40.50.150">
    <property type="entry name" value="Vaccinia Virus protein VP39"/>
    <property type="match status" value="1"/>
</dbReference>
<evidence type="ECO:0000256" key="3">
    <source>
        <dbReference type="SAM" id="MobiDB-lite"/>
    </source>
</evidence>
<evidence type="ECO:0000256" key="1">
    <source>
        <dbReference type="ARBA" id="ARBA00022603"/>
    </source>
</evidence>
<dbReference type="Proteomes" id="UP001642464">
    <property type="component" value="Unassembled WGS sequence"/>
</dbReference>
<feature type="compositionally biased region" description="Basic and acidic residues" evidence="3">
    <location>
        <begin position="156"/>
        <end position="174"/>
    </location>
</feature>
<dbReference type="InterPro" id="IPR001525">
    <property type="entry name" value="C5_MeTfrase"/>
</dbReference>
<name>A0ABP0JNS9_9DINO</name>